<keyword evidence="3" id="KW-1185">Reference proteome</keyword>
<dbReference type="Proteomes" id="UP000198856">
    <property type="component" value="Unassembled WGS sequence"/>
</dbReference>
<protein>
    <submittedName>
        <fullName evidence="2">Uncharacterized protein</fullName>
    </submittedName>
</protein>
<dbReference type="AlphaFoldDB" id="A0A1G8YAJ3"/>
<accession>A0A1G8YAJ3</accession>
<name>A0A1G8YAJ3_9EURY</name>
<sequence>MSHDKSPPARVPESQEAAENLASEADEEEPRVTEQQRHNIAVTCAKLIGDID</sequence>
<organism evidence="2 3">
    <name type="scientific">Halovenus aranensis</name>
    <dbReference type="NCBI Taxonomy" id="890420"/>
    <lineage>
        <taxon>Archaea</taxon>
        <taxon>Methanobacteriati</taxon>
        <taxon>Methanobacteriota</taxon>
        <taxon>Stenosarchaea group</taxon>
        <taxon>Halobacteria</taxon>
        <taxon>Halobacteriales</taxon>
        <taxon>Haloarculaceae</taxon>
        <taxon>Halovenus</taxon>
    </lineage>
</organism>
<evidence type="ECO:0000313" key="2">
    <source>
        <dbReference type="EMBL" id="SDJ99909.1"/>
    </source>
</evidence>
<gene>
    <name evidence="2" type="ORF">SAMN05216226_1147</name>
</gene>
<evidence type="ECO:0000313" key="3">
    <source>
        <dbReference type="Proteomes" id="UP000198856"/>
    </source>
</evidence>
<proteinExistence type="predicted"/>
<dbReference type="EMBL" id="FNFC01000014">
    <property type="protein sequence ID" value="SDJ99909.1"/>
    <property type="molecule type" value="Genomic_DNA"/>
</dbReference>
<dbReference type="RefSeq" id="WP_176765331.1">
    <property type="nucleotide sequence ID" value="NZ_FNFC01000014.1"/>
</dbReference>
<reference evidence="2 3" key="1">
    <citation type="submission" date="2016-10" db="EMBL/GenBank/DDBJ databases">
        <authorList>
            <person name="de Groot N.N."/>
        </authorList>
    </citation>
    <scope>NUCLEOTIDE SEQUENCE [LARGE SCALE GENOMIC DNA]</scope>
    <source>
        <strain evidence="2 3">IBRC-M10015</strain>
    </source>
</reference>
<feature type="region of interest" description="Disordered" evidence="1">
    <location>
        <begin position="1"/>
        <end position="37"/>
    </location>
</feature>
<evidence type="ECO:0000256" key="1">
    <source>
        <dbReference type="SAM" id="MobiDB-lite"/>
    </source>
</evidence>